<keyword evidence="2" id="KW-0732">Signal</keyword>
<feature type="chain" id="PRO_5030596126" evidence="2">
    <location>
        <begin position="26"/>
        <end position="165"/>
    </location>
</feature>
<evidence type="ECO:0000256" key="2">
    <source>
        <dbReference type="SAM" id="SignalP"/>
    </source>
</evidence>
<proteinExistence type="predicted"/>
<feature type="region of interest" description="Disordered" evidence="1">
    <location>
        <begin position="27"/>
        <end position="50"/>
    </location>
</feature>
<evidence type="ECO:0000313" key="3">
    <source>
        <dbReference type="EMBL" id="NVD41511.1"/>
    </source>
</evidence>
<accession>A0A7Y6Q9H9</accession>
<evidence type="ECO:0000313" key="4">
    <source>
        <dbReference type="Proteomes" id="UP000520198"/>
    </source>
</evidence>
<gene>
    <name evidence="3" type="ORF">HT585_21825</name>
</gene>
<keyword evidence="4" id="KW-1185">Reference proteome</keyword>
<dbReference type="InterPro" id="IPR046576">
    <property type="entry name" value="DUF6636"/>
</dbReference>
<dbReference type="AlphaFoldDB" id="A0A7Y6Q9H9"/>
<dbReference type="Pfam" id="PF20341">
    <property type="entry name" value="DUF6636"/>
    <property type="match status" value="1"/>
</dbReference>
<comment type="caution">
    <text evidence="3">The sequence shown here is derived from an EMBL/GenBank/DDBJ whole genome shotgun (WGS) entry which is preliminary data.</text>
</comment>
<dbReference type="RefSeq" id="WP_176354919.1">
    <property type="nucleotide sequence ID" value="NZ_JABWDU010000006.1"/>
</dbReference>
<reference evidence="3 4" key="1">
    <citation type="submission" date="2020-06" db="EMBL/GenBank/DDBJ databases">
        <authorList>
            <person name="Grouzdev D.S."/>
        </authorList>
    </citation>
    <scope>NUCLEOTIDE SEQUENCE [LARGE SCALE GENOMIC DNA]</scope>
    <source>
        <strain evidence="3 4">HO-A22</strain>
    </source>
</reference>
<evidence type="ECO:0000256" key="1">
    <source>
        <dbReference type="SAM" id="MobiDB-lite"/>
    </source>
</evidence>
<sequence length="165" mass="16877">MKLSVVGVVAFVSLAILAFENTALAGGAPPPRLPPPDTQQPQSGPQATAVPVAEQEEFVMPSGNIGCIFTPAGGTATYQPADGGPELSCDIIAPRYVRATLARSGAATINREVGDPSCCSAAPVLEYGATWSGGPFSCISERTGLSCRRDDGHAFVLSRASISAN</sequence>
<organism evidence="3 4">
    <name type="scientific">Ensifer oleiphilus</name>
    <dbReference type="NCBI Taxonomy" id="2742698"/>
    <lineage>
        <taxon>Bacteria</taxon>
        <taxon>Pseudomonadati</taxon>
        <taxon>Pseudomonadota</taxon>
        <taxon>Alphaproteobacteria</taxon>
        <taxon>Hyphomicrobiales</taxon>
        <taxon>Rhizobiaceae</taxon>
        <taxon>Sinorhizobium/Ensifer group</taxon>
        <taxon>Ensifer</taxon>
    </lineage>
</organism>
<name>A0A7Y6Q9H9_9HYPH</name>
<protein>
    <submittedName>
        <fullName evidence="3">Uncharacterized protein</fullName>
    </submittedName>
</protein>
<dbReference type="EMBL" id="JABWDU010000006">
    <property type="protein sequence ID" value="NVD41511.1"/>
    <property type="molecule type" value="Genomic_DNA"/>
</dbReference>
<feature type="compositionally biased region" description="Pro residues" evidence="1">
    <location>
        <begin position="28"/>
        <end position="38"/>
    </location>
</feature>
<dbReference type="Proteomes" id="UP000520198">
    <property type="component" value="Unassembled WGS sequence"/>
</dbReference>
<feature type="signal peptide" evidence="2">
    <location>
        <begin position="1"/>
        <end position="25"/>
    </location>
</feature>